<reference evidence="2" key="1">
    <citation type="submission" date="2022-11" db="EMBL/GenBank/DDBJ databases">
        <authorList>
            <person name="Petersen C."/>
        </authorList>
    </citation>
    <scope>NUCLEOTIDE SEQUENCE</scope>
    <source>
        <strain evidence="2">IBT 29864</strain>
    </source>
</reference>
<evidence type="ECO:0000313" key="3">
    <source>
        <dbReference type="Proteomes" id="UP001147782"/>
    </source>
</evidence>
<evidence type="ECO:0000313" key="2">
    <source>
        <dbReference type="EMBL" id="KAJ5390604.1"/>
    </source>
</evidence>
<proteinExistence type="predicted"/>
<gene>
    <name evidence="2" type="ORF">N7496_001672</name>
</gene>
<sequence>MAPRLNVPLTPAQTPQKPKPAKPTSATTDADTKDAKSTDAQIVDIYTPVAEKMGLPQVDCSADWELPTLSPEDLVGPSTGITSQVPSKTHCKKRDLTQEQAARELKGNSELSRYVHAFYGYTAKYMEAIKSRADENWRGAALIDCAAIADIDEFIASNDCNFGAANFRESLFQRTTSMWKSRKNRIMKRRTLRTMRRNFVDRLDFPRFLNVLLVLWDECREWRSTESSDGMASCAHGMALS</sequence>
<feature type="compositionally biased region" description="Low complexity" evidence="1">
    <location>
        <begin position="10"/>
        <end position="29"/>
    </location>
</feature>
<dbReference type="GeneID" id="81433780"/>
<dbReference type="AlphaFoldDB" id="A0A9X0B741"/>
<reference evidence="2" key="2">
    <citation type="journal article" date="2023" name="IMA Fungus">
        <title>Comparative genomic study of the Penicillium genus elucidates a diverse pangenome and 15 lateral gene transfer events.</title>
        <authorList>
            <person name="Petersen C."/>
            <person name="Sorensen T."/>
            <person name="Nielsen M.R."/>
            <person name="Sondergaard T.E."/>
            <person name="Sorensen J.L."/>
            <person name="Fitzpatrick D.A."/>
            <person name="Frisvad J.C."/>
            <person name="Nielsen K.L."/>
        </authorList>
    </citation>
    <scope>NUCLEOTIDE SEQUENCE</scope>
    <source>
        <strain evidence="2">IBT 29864</strain>
    </source>
</reference>
<organism evidence="2 3">
    <name type="scientific">Penicillium cataractarum</name>
    <dbReference type="NCBI Taxonomy" id="2100454"/>
    <lineage>
        <taxon>Eukaryota</taxon>
        <taxon>Fungi</taxon>
        <taxon>Dikarya</taxon>
        <taxon>Ascomycota</taxon>
        <taxon>Pezizomycotina</taxon>
        <taxon>Eurotiomycetes</taxon>
        <taxon>Eurotiomycetidae</taxon>
        <taxon>Eurotiales</taxon>
        <taxon>Aspergillaceae</taxon>
        <taxon>Penicillium</taxon>
    </lineage>
</organism>
<name>A0A9X0B741_9EURO</name>
<dbReference type="Proteomes" id="UP001147782">
    <property type="component" value="Unassembled WGS sequence"/>
</dbReference>
<dbReference type="RefSeq" id="XP_056561332.1">
    <property type="nucleotide sequence ID" value="XM_056694603.1"/>
</dbReference>
<accession>A0A9X0B741</accession>
<keyword evidence="3" id="KW-1185">Reference proteome</keyword>
<evidence type="ECO:0000256" key="1">
    <source>
        <dbReference type="SAM" id="MobiDB-lite"/>
    </source>
</evidence>
<feature type="region of interest" description="Disordered" evidence="1">
    <location>
        <begin position="1"/>
        <end position="36"/>
    </location>
</feature>
<dbReference type="EMBL" id="JAPZBS010000001">
    <property type="protein sequence ID" value="KAJ5390604.1"/>
    <property type="molecule type" value="Genomic_DNA"/>
</dbReference>
<protein>
    <submittedName>
        <fullName evidence="2">Uncharacterized protein</fullName>
    </submittedName>
</protein>
<comment type="caution">
    <text evidence="2">The sequence shown here is derived from an EMBL/GenBank/DDBJ whole genome shotgun (WGS) entry which is preliminary data.</text>
</comment>